<sequence length="583" mass="63831">MGNSLNLPHLSKYKEGKALPIQTPFRLPSSLPTWPPGDGFASGVIDLGGLLVRRISSFAKVWAAYEGGPDNLGATFFEPSEVPQGFFLLGCYSQPNNRPLYGWVLVAKDDTTDSSLLAMPVDYNLVWSSESLNIKKDGNAYFWLPTPPDGYKPIGHVVTNSPVKPSPDKIRCVRTDFTDECESDTWIWGPQKDIKTTGFNVFSVRPSIRGSPAMGVSVGTFVAGNTNLACLKNTKSDFSYMPNLPQIEVLFRAYAPWIYFHPDEKYFASSVSWFFMNGALLYKKGEQSNPVSIESTGSNLPQGGSNDGAYWLELPVDGGEESNPVSIEPTGSNLPQGGSNDGAYWLDLPVDGGAKERVKRGDLSSSEAYLHVKPMLGATFTDIAVWVFYPFNGPARAKVEFVNVDLGKIGEHVGDWEHVTLRISNFNGELCSVYFSKHSGGSWFSSSELEFQGGNKPVSYASLHGHAMYSKPGLVLQGSGNIGIRNDTAKSKMLMDTGGQFSVVAADHLGSTVTEPPWLNYFREWGPKINYNIEGEIKKVVKILPGKLKSAFEKFVKSLPKEVLGEEGPTGPKLKRNWSGDEV</sequence>
<dbReference type="AlphaFoldDB" id="A0AAV5J1V6"/>
<dbReference type="InterPro" id="IPR009291">
    <property type="entry name" value="Vps62"/>
</dbReference>
<evidence type="ECO:0000313" key="2">
    <source>
        <dbReference type="Proteomes" id="UP001054252"/>
    </source>
</evidence>
<accession>A0AAV5J1V6</accession>
<reference evidence="1 2" key="1">
    <citation type="journal article" date="2021" name="Commun. Biol.">
        <title>The genome of Shorea leprosula (Dipterocarpaceae) highlights the ecological relevance of drought in aseasonal tropical rainforests.</title>
        <authorList>
            <person name="Ng K.K.S."/>
            <person name="Kobayashi M.J."/>
            <person name="Fawcett J.A."/>
            <person name="Hatakeyama M."/>
            <person name="Paape T."/>
            <person name="Ng C.H."/>
            <person name="Ang C.C."/>
            <person name="Tnah L.H."/>
            <person name="Lee C.T."/>
            <person name="Nishiyama T."/>
            <person name="Sese J."/>
            <person name="O'Brien M.J."/>
            <person name="Copetti D."/>
            <person name="Mohd Noor M.I."/>
            <person name="Ong R.C."/>
            <person name="Putra M."/>
            <person name="Sireger I.Z."/>
            <person name="Indrioko S."/>
            <person name="Kosugi Y."/>
            <person name="Izuno A."/>
            <person name="Isagi Y."/>
            <person name="Lee S.L."/>
            <person name="Shimizu K.K."/>
        </authorList>
    </citation>
    <scope>NUCLEOTIDE SEQUENCE [LARGE SCALE GENOMIC DNA]</scope>
    <source>
        <strain evidence="1">214</strain>
    </source>
</reference>
<evidence type="ECO:0008006" key="3">
    <source>
        <dbReference type="Google" id="ProtNLM"/>
    </source>
</evidence>
<dbReference type="PANTHER" id="PTHR48152:SF3">
    <property type="entry name" value="DUF946 FAMILY PROTEIN (DUF946)"/>
    <property type="match status" value="1"/>
</dbReference>
<organism evidence="1 2">
    <name type="scientific">Rubroshorea leprosula</name>
    <dbReference type="NCBI Taxonomy" id="152421"/>
    <lineage>
        <taxon>Eukaryota</taxon>
        <taxon>Viridiplantae</taxon>
        <taxon>Streptophyta</taxon>
        <taxon>Embryophyta</taxon>
        <taxon>Tracheophyta</taxon>
        <taxon>Spermatophyta</taxon>
        <taxon>Magnoliopsida</taxon>
        <taxon>eudicotyledons</taxon>
        <taxon>Gunneridae</taxon>
        <taxon>Pentapetalae</taxon>
        <taxon>rosids</taxon>
        <taxon>malvids</taxon>
        <taxon>Malvales</taxon>
        <taxon>Dipterocarpaceae</taxon>
        <taxon>Rubroshorea</taxon>
    </lineage>
</organism>
<gene>
    <name evidence="1" type="ORF">SLEP1_g17988</name>
</gene>
<evidence type="ECO:0000313" key="1">
    <source>
        <dbReference type="EMBL" id="GKV06056.1"/>
    </source>
</evidence>
<comment type="caution">
    <text evidence="1">The sequence shown here is derived from an EMBL/GenBank/DDBJ whole genome shotgun (WGS) entry which is preliminary data.</text>
</comment>
<keyword evidence="2" id="KW-1185">Reference proteome</keyword>
<dbReference type="EMBL" id="BPVZ01000024">
    <property type="protein sequence ID" value="GKV06056.1"/>
    <property type="molecule type" value="Genomic_DNA"/>
</dbReference>
<name>A0AAV5J1V6_9ROSI</name>
<dbReference type="Pfam" id="PF06101">
    <property type="entry name" value="Vps62"/>
    <property type="match status" value="2"/>
</dbReference>
<dbReference type="PANTHER" id="PTHR48152">
    <property type="entry name" value="F1C9.34 PROTEIN"/>
    <property type="match status" value="1"/>
</dbReference>
<protein>
    <recommendedName>
        <fullName evidence="3">Vacuolar protein sorting-associated protein 62</fullName>
    </recommendedName>
</protein>
<proteinExistence type="predicted"/>
<dbReference type="Proteomes" id="UP001054252">
    <property type="component" value="Unassembled WGS sequence"/>
</dbReference>